<evidence type="ECO:0000313" key="2">
    <source>
        <dbReference type="EMBL" id="MDS1820909.1"/>
    </source>
</evidence>
<evidence type="ECO:0000313" key="3">
    <source>
        <dbReference type="Proteomes" id="UP001253193"/>
    </source>
</evidence>
<name>A0AAW8PZR7_VIBPH</name>
<reference evidence="2" key="1">
    <citation type="submission" date="2023-06" db="EMBL/GenBank/DDBJ databases">
        <title>Genomic Diversity of Vibrio spp. and Metagenomic Analysis of Pathogens in Florida Gulf Coastal Waters Following Hurricane Ian.</title>
        <authorList>
            <person name="Brumfield K.D."/>
        </authorList>
    </citation>
    <scope>NUCLEOTIDE SEQUENCE</scope>
    <source>
        <strain evidence="2">WBS2B-138</strain>
    </source>
</reference>
<dbReference type="EMBL" id="JAUHGG010000003">
    <property type="protein sequence ID" value="MDS1820909.1"/>
    <property type="molecule type" value="Genomic_DNA"/>
</dbReference>
<sequence length="163" mass="18660">MGLVKRIRKPEDIGELITSDYIRKLRAIHLGLMILAAASLLVITYIIYSDNVQDSPFSFAFLLNVTLASLLPVLAFMVMTYETNSSFYDGFIYRDMPQSMCEEVLEALDTHSELKFLKDRIANMDRKLTTEEGLYITNYHRVILKKKSEDSCKRLYGINSGAE</sequence>
<keyword evidence="1" id="KW-0812">Transmembrane</keyword>
<evidence type="ECO:0000256" key="1">
    <source>
        <dbReference type="SAM" id="Phobius"/>
    </source>
</evidence>
<feature type="transmembrane region" description="Helical" evidence="1">
    <location>
        <begin position="60"/>
        <end position="81"/>
    </location>
</feature>
<dbReference type="AlphaFoldDB" id="A0AAW8PZR7"/>
<accession>A0AAW8PZR7</accession>
<comment type="caution">
    <text evidence="2">The sequence shown here is derived from an EMBL/GenBank/DDBJ whole genome shotgun (WGS) entry which is preliminary data.</text>
</comment>
<protein>
    <submittedName>
        <fullName evidence="2">Uncharacterized protein</fullName>
    </submittedName>
</protein>
<keyword evidence="1" id="KW-1133">Transmembrane helix</keyword>
<proteinExistence type="predicted"/>
<feature type="transmembrane region" description="Helical" evidence="1">
    <location>
        <begin position="27"/>
        <end position="48"/>
    </location>
</feature>
<keyword evidence="1" id="KW-0472">Membrane</keyword>
<dbReference type="Proteomes" id="UP001253193">
    <property type="component" value="Unassembled WGS sequence"/>
</dbReference>
<dbReference type="RefSeq" id="WP_311019692.1">
    <property type="nucleotide sequence ID" value="NZ_JAUHGG010000003.1"/>
</dbReference>
<organism evidence="2 3">
    <name type="scientific">Vibrio parahaemolyticus</name>
    <dbReference type="NCBI Taxonomy" id="670"/>
    <lineage>
        <taxon>Bacteria</taxon>
        <taxon>Pseudomonadati</taxon>
        <taxon>Pseudomonadota</taxon>
        <taxon>Gammaproteobacteria</taxon>
        <taxon>Vibrionales</taxon>
        <taxon>Vibrionaceae</taxon>
        <taxon>Vibrio</taxon>
    </lineage>
</organism>
<gene>
    <name evidence="2" type="ORF">QX249_09595</name>
</gene>